<keyword evidence="4 7" id="KW-0812">Transmembrane</keyword>
<evidence type="ECO:0000313" key="10">
    <source>
        <dbReference type="Proteomes" id="UP001597018"/>
    </source>
</evidence>
<keyword evidence="10" id="KW-1185">Reference proteome</keyword>
<dbReference type="Proteomes" id="UP001597018">
    <property type="component" value="Unassembled WGS sequence"/>
</dbReference>
<accession>A0ABW3FMA5</accession>
<dbReference type="EMBL" id="JBHTIW010000003">
    <property type="protein sequence ID" value="MFD0919412.1"/>
    <property type="molecule type" value="Genomic_DNA"/>
</dbReference>
<dbReference type="PANTHER" id="PTHR40074:SF4">
    <property type="entry name" value="INNER MEMBRANE PROTEIN YCFT"/>
    <property type="match status" value="1"/>
</dbReference>
<keyword evidence="5 7" id="KW-1133">Transmembrane helix</keyword>
<comment type="subcellular location">
    <subcellularLocation>
        <location evidence="1">Cell membrane</location>
        <topology evidence="1">Multi-pass membrane protein</topology>
    </subcellularLocation>
</comment>
<feature type="transmembrane region" description="Helical" evidence="7">
    <location>
        <begin position="34"/>
        <end position="54"/>
    </location>
</feature>
<dbReference type="Pfam" id="PF01757">
    <property type="entry name" value="Acyl_transf_3"/>
    <property type="match status" value="1"/>
</dbReference>
<dbReference type="PANTHER" id="PTHR40074">
    <property type="entry name" value="O-ACETYLTRANSFERASE WECH"/>
    <property type="match status" value="1"/>
</dbReference>
<feature type="transmembrane region" description="Helical" evidence="7">
    <location>
        <begin position="112"/>
        <end position="136"/>
    </location>
</feature>
<feature type="domain" description="Acyltransferase 3" evidence="8">
    <location>
        <begin position="35"/>
        <end position="347"/>
    </location>
</feature>
<keyword evidence="9" id="KW-0012">Acyltransferase</keyword>
<comment type="caution">
    <text evidence="9">The sequence shown here is derived from an EMBL/GenBank/DDBJ whole genome shotgun (WGS) entry which is preliminary data.</text>
</comment>
<evidence type="ECO:0000256" key="6">
    <source>
        <dbReference type="ARBA" id="ARBA00023136"/>
    </source>
</evidence>
<organism evidence="9 10">
    <name type="scientific">Saccharopolyspora rosea</name>
    <dbReference type="NCBI Taxonomy" id="524884"/>
    <lineage>
        <taxon>Bacteria</taxon>
        <taxon>Bacillati</taxon>
        <taxon>Actinomycetota</taxon>
        <taxon>Actinomycetes</taxon>
        <taxon>Pseudonocardiales</taxon>
        <taxon>Pseudonocardiaceae</taxon>
        <taxon>Saccharopolyspora</taxon>
    </lineage>
</organism>
<feature type="transmembrane region" description="Helical" evidence="7">
    <location>
        <begin position="326"/>
        <end position="349"/>
    </location>
</feature>
<name>A0ABW3FMA5_9PSEU</name>
<protein>
    <submittedName>
        <fullName evidence="9">Acyltransferase family protein</fullName>
    </submittedName>
</protein>
<keyword evidence="9" id="KW-0808">Transferase</keyword>
<sequence length="379" mass="41059">MTGPPASGRAIPAPGYTAGFAGDLRESARPVGRLAWADAAKGACIVLVVLWHVIMKHYLQIDWRSAWVLPGAWGTVCEQLLPLRMPLFFTISGFFAVRAVDRPWRVLGRSKVAKFCYLYALWLIVHTALLSFVPSFDTARADGPLELLEQLTITPSNLWYLYALALYFVVAKLVRRVPPLVVLVAAFALSAIASASLVTTPGDRGGVYQNLVFFLAGLYGKTLVERIVAAASWPRFVALAVPYLGILALIHQFGAKSWFGVWPVTCFVAVYLGTTLAGLATRSGTLTRALTSIGRRTLPIYVMHMPLLALLHVALVSPLSDAGVGVQLTAAAVEPVLMTGVLVAICLGLHRILPSRGLFELPWPHARATPRRADDGVRA</sequence>
<evidence type="ECO:0000256" key="1">
    <source>
        <dbReference type="ARBA" id="ARBA00004651"/>
    </source>
</evidence>
<feature type="transmembrane region" description="Helical" evidence="7">
    <location>
        <begin position="260"/>
        <end position="279"/>
    </location>
</feature>
<keyword evidence="6 7" id="KW-0472">Membrane</keyword>
<proteinExistence type="inferred from homology"/>
<evidence type="ECO:0000256" key="5">
    <source>
        <dbReference type="ARBA" id="ARBA00022989"/>
    </source>
</evidence>
<evidence type="ECO:0000313" key="9">
    <source>
        <dbReference type="EMBL" id="MFD0919412.1"/>
    </source>
</evidence>
<reference evidence="10" key="1">
    <citation type="journal article" date="2019" name="Int. J. Syst. Evol. Microbiol.">
        <title>The Global Catalogue of Microorganisms (GCM) 10K type strain sequencing project: providing services to taxonomists for standard genome sequencing and annotation.</title>
        <authorList>
            <consortium name="The Broad Institute Genomics Platform"/>
            <consortium name="The Broad Institute Genome Sequencing Center for Infectious Disease"/>
            <person name="Wu L."/>
            <person name="Ma J."/>
        </authorList>
    </citation>
    <scope>NUCLEOTIDE SEQUENCE [LARGE SCALE GENOMIC DNA]</scope>
    <source>
        <strain evidence="10">CCUG 56401</strain>
    </source>
</reference>
<dbReference type="RefSeq" id="WP_345599908.1">
    <property type="nucleotide sequence ID" value="NZ_BAABLT010000001.1"/>
</dbReference>
<comment type="similarity">
    <text evidence="2">Belongs to the acyltransferase 3 family.</text>
</comment>
<evidence type="ECO:0000259" key="8">
    <source>
        <dbReference type="Pfam" id="PF01757"/>
    </source>
</evidence>
<feature type="transmembrane region" description="Helical" evidence="7">
    <location>
        <begin position="206"/>
        <end position="224"/>
    </location>
</feature>
<feature type="transmembrane region" description="Helical" evidence="7">
    <location>
        <begin position="156"/>
        <end position="174"/>
    </location>
</feature>
<feature type="transmembrane region" description="Helical" evidence="7">
    <location>
        <begin position="181"/>
        <end position="200"/>
    </location>
</feature>
<feature type="transmembrane region" description="Helical" evidence="7">
    <location>
        <begin position="236"/>
        <end position="254"/>
    </location>
</feature>
<keyword evidence="3" id="KW-1003">Cell membrane</keyword>
<gene>
    <name evidence="9" type="ORF">ACFQ16_06635</name>
</gene>
<evidence type="ECO:0000256" key="3">
    <source>
        <dbReference type="ARBA" id="ARBA00022475"/>
    </source>
</evidence>
<evidence type="ECO:0000256" key="4">
    <source>
        <dbReference type="ARBA" id="ARBA00022692"/>
    </source>
</evidence>
<evidence type="ECO:0000256" key="7">
    <source>
        <dbReference type="SAM" id="Phobius"/>
    </source>
</evidence>
<evidence type="ECO:0000256" key="2">
    <source>
        <dbReference type="ARBA" id="ARBA00007400"/>
    </source>
</evidence>
<feature type="transmembrane region" description="Helical" evidence="7">
    <location>
        <begin position="300"/>
        <end position="320"/>
    </location>
</feature>
<dbReference type="GO" id="GO:0016746">
    <property type="term" value="F:acyltransferase activity"/>
    <property type="evidence" value="ECO:0007669"/>
    <property type="project" value="UniProtKB-KW"/>
</dbReference>
<dbReference type="InterPro" id="IPR002656">
    <property type="entry name" value="Acyl_transf_3_dom"/>
</dbReference>